<dbReference type="SUPFAM" id="SSF55785">
    <property type="entry name" value="PYP-like sensor domain (PAS domain)"/>
    <property type="match status" value="2"/>
</dbReference>
<evidence type="ECO:0008006" key="8">
    <source>
        <dbReference type="Google" id="ProtNLM"/>
    </source>
</evidence>
<dbReference type="CDD" id="cd17546">
    <property type="entry name" value="REC_hyHK_CKI1_RcsC-like"/>
    <property type="match status" value="1"/>
</dbReference>
<dbReference type="Pfam" id="PF00512">
    <property type="entry name" value="HisKA"/>
    <property type="match status" value="1"/>
</dbReference>
<feature type="region of interest" description="Disordered" evidence="3">
    <location>
        <begin position="1311"/>
        <end position="1341"/>
    </location>
</feature>
<evidence type="ECO:0000256" key="3">
    <source>
        <dbReference type="SAM" id="MobiDB-lite"/>
    </source>
</evidence>
<keyword evidence="1 2" id="KW-0597">Phosphoprotein</keyword>
<dbReference type="Gene3D" id="3.40.50.2300">
    <property type="match status" value="1"/>
</dbReference>
<proteinExistence type="predicted"/>
<feature type="region of interest" description="Disordered" evidence="3">
    <location>
        <begin position="1069"/>
        <end position="1097"/>
    </location>
</feature>
<feature type="domain" description="Response regulatory" evidence="5">
    <location>
        <begin position="1268"/>
        <end position="1430"/>
    </location>
</feature>
<dbReference type="PROSITE" id="PS50110">
    <property type="entry name" value="RESPONSE_REGULATORY"/>
    <property type="match status" value="1"/>
</dbReference>
<dbReference type="PRINTS" id="PR00344">
    <property type="entry name" value="BCTRLSENSOR"/>
</dbReference>
<dbReference type="SMART" id="SM00448">
    <property type="entry name" value="REC"/>
    <property type="match status" value="1"/>
</dbReference>
<dbReference type="InterPro" id="IPR001789">
    <property type="entry name" value="Sig_transdc_resp-reg_receiver"/>
</dbReference>
<dbReference type="InterPro" id="IPR036890">
    <property type="entry name" value="HATPase_C_sf"/>
</dbReference>
<dbReference type="InterPro" id="IPR035965">
    <property type="entry name" value="PAS-like_dom_sf"/>
</dbReference>
<gene>
    <name evidence="6" type="ORF">QBC38DRAFT_352760</name>
</gene>
<dbReference type="PROSITE" id="PS50109">
    <property type="entry name" value="HIS_KIN"/>
    <property type="match status" value="1"/>
</dbReference>
<feature type="region of interest" description="Disordered" evidence="3">
    <location>
        <begin position="1207"/>
        <end position="1248"/>
    </location>
</feature>
<dbReference type="Pfam" id="PF00072">
    <property type="entry name" value="Response_reg"/>
    <property type="match status" value="1"/>
</dbReference>
<dbReference type="PANTHER" id="PTHR43719:SF30">
    <property type="entry name" value="TWO-COMPONENT SYSTEM RESPONSE REGULATOR"/>
    <property type="match status" value="1"/>
</dbReference>
<dbReference type="PANTHER" id="PTHR43719">
    <property type="entry name" value="TWO-COMPONENT HISTIDINE KINASE"/>
    <property type="match status" value="1"/>
</dbReference>
<accession>A0AAN7BZD0</accession>
<evidence type="ECO:0000259" key="4">
    <source>
        <dbReference type="PROSITE" id="PS50109"/>
    </source>
</evidence>
<dbReference type="Gene3D" id="3.30.565.10">
    <property type="entry name" value="Histidine kinase-like ATPase, C-terminal domain"/>
    <property type="match status" value="1"/>
</dbReference>
<dbReference type="SMART" id="SM00388">
    <property type="entry name" value="HisKA"/>
    <property type="match status" value="1"/>
</dbReference>
<evidence type="ECO:0000313" key="6">
    <source>
        <dbReference type="EMBL" id="KAK4232272.1"/>
    </source>
</evidence>
<dbReference type="SUPFAM" id="SSF55874">
    <property type="entry name" value="ATPase domain of HSP90 chaperone/DNA topoisomerase II/histidine kinase"/>
    <property type="match status" value="1"/>
</dbReference>
<name>A0AAN7BZD0_9PEZI</name>
<dbReference type="Pfam" id="PF13188">
    <property type="entry name" value="PAS_8"/>
    <property type="match status" value="1"/>
</dbReference>
<dbReference type="SMART" id="SM00091">
    <property type="entry name" value="PAS"/>
    <property type="match status" value="3"/>
</dbReference>
<dbReference type="InterPro" id="IPR004358">
    <property type="entry name" value="Sig_transdc_His_kin-like_C"/>
</dbReference>
<feature type="compositionally biased region" description="Acidic residues" evidence="3">
    <location>
        <begin position="1315"/>
        <end position="1326"/>
    </location>
</feature>
<dbReference type="SUPFAM" id="SSF52172">
    <property type="entry name" value="CheY-like"/>
    <property type="match status" value="1"/>
</dbReference>
<evidence type="ECO:0000259" key="5">
    <source>
        <dbReference type="PROSITE" id="PS50110"/>
    </source>
</evidence>
<evidence type="ECO:0000256" key="1">
    <source>
        <dbReference type="ARBA" id="ARBA00022553"/>
    </source>
</evidence>
<organism evidence="6 7">
    <name type="scientific">Podospora fimiseda</name>
    <dbReference type="NCBI Taxonomy" id="252190"/>
    <lineage>
        <taxon>Eukaryota</taxon>
        <taxon>Fungi</taxon>
        <taxon>Dikarya</taxon>
        <taxon>Ascomycota</taxon>
        <taxon>Pezizomycotina</taxon>
        <taxon>Sordariomycetes</taxon>
        <taxon>Sordariomycetidae</taxon>
        <taxon>Sordariales</taxon>
        <taxon>Podosporaceae</taxon>
        <taxon>Podospora</taxon>
    </lineage>
</organism>
<dbReference type="CDD" id="cd16922">
    <property type="entry name" value="HATPase_EvgS-ArcB-TorS-like"/>
    <property type="match status" value="1"/>
</dbReference>
<feature type="domain" description="Histidine kinase" evidence="4">
    <location>
        <begin position="890"/>
        <end position="1176"/>
    </location>
</feature>
<dbReference type="InterPro" id="IPR003661">
    <property type="entry name" value="HisK_dim/P_dom"/>
</dbReference>
<dbReference type="Gene3D" id="3.30.450.20">
    <property type="entry name" value="PAS domain"/>
    <property type="match status" value="3"/>
</dbReference>
<feature type="compositionally biased region" description="Polar residues" evidence="3">
    <location>
        <begin position="1209"/>
        <end position="1248"/>
    </location>
</feature>
<keyword evidence="7" id="KW-1185">Reference proteome</keyword>
<dbReference type="InterPro" id="IPR058846">
    <property type="entry name" value="PAS-like"/>
</dbReference>
<dbReference type="InterPro" id="IPR000014">
    <property type="entry name" value="PAS"/>
</dbReference>
<comment type="caution">
    <text evidence="6">The sequence shown here is derived from an EMBL/GenBank/DDBJ whole genome shotgun (WGS) entry which is preliminary data.</text>
</comment>
<dbReference type="EMBL" id="MU865288">
    <property type="protein sequence ID" value="KAK4232272.1"/>
    <property type="molecule type" value="Genomic_DNA"/>
</dbReference>
<dbReference type="CDD" id="cd00082">
    <property type="entry name" value="HisKA"/>
    <property type="match status" value="1"/>
</dbReference>
<dbReference type="InterPro" id="IPR003594">
    <property type="entry name" value="HATPase_dom"/>
</dbReference>
<sequence>MKSTPLLDASIIDLLEADPRPSLIVAYGLPPHPPAVVYTNPAFGTQSDLQTLITHQHDHQVLWDWVTSPQQPPPGQESPAPAKGGGSFMYMNAYWTRSLVTREIIVVGANELPPNPPTPTIHILTESLTTPLPSPAVGPCIKSTTFTQPTNLPNSVQFSGPSPSDAGWIPSEVTPGKLVQALLVFLPCFIFSGVLTLPVEQQPFIDVVSNVNWAATPLGPMTEWPKRLEQTFKQILADSRPISICWGPSLITLYNEAFAKLCGSQHPAMLGMPVEKTWNDAGPLLKQKLRSVSPKQRGALEDEWRFFVERDSETKGGPKWLEEVYLKFQILPITENGDILGFTHAVAETTGMRLWERRMKMLIDLGDNLVTARDVSSYWEKTLQQLAAVEPLHDIPMAIMYSVEDDTDSAAPAAPQGGPAKLCRLAGTLAVPEQHPVVLNTIKLGTGQDTLAAIFRKSLTAPHPLLLQSIDGTLPQTLLQGMDWRRSDGVPCRAAVVLPIRPTKRENVMGLLVLGLNPRRPYDHEYRQYVSLLSQKLATSLASVVLLEEEARRGRSAAQQAAYDRAVLQKELEFQTKEANESLQLFEAVAKFVPVGMSFSDPDGQITFANDAWHEITGCTQADGPISTETFLKCVKEEDRGIIIDAHKKIITESSRSTEFEFRVKGRVDLPLMRRSPSFETAGLDLVSIGELTERHVHAISRAERAPDGKIIRVLTCLTDVTVHKRTAEEAVWRAQQAENLKRMAEFATVGMCDMNLDGRLLGANNVFYEMCGLEKADPSKVNIKPWETAVVPEDSDLINEKVAKMVAEDRVQIVEVRLRTTWASEDGKLTLPRWVQATMMPVRSTEGVIQSFTGCLSDVSLQKWQLEVEKERKEEAIESRRHQENFIDMTSHEMRNPLSAIIHCADAITATLGKVLEIIGPSTSSPDLNFEIEDWHAEIESLLASSIDSAETIVDCAQHQKRIVDDILTMSKLDSNLLAITPTTVNPIVMVREALKMFEIEARRDDINLDMDVAQSYKDLNITYLDFDPSRLKQILINLLTNALKFTNRRPTKHVSVTVSASLSRPTEATSRVQFIPRSQDEGDEDDSSGNDNRGDSVFLMFEVNDTGQGLSEEEQRTLFQRFVQASSRTHVNHGGSGLGLFISRRLTEFQGGQIGVASQPGVGSTFAFYTEAFRPSEEAIKEAETNSAVTTAARAPAVAIARRSVNGVRSRNTSDSATPTSDCATPTSLPEASTSATTPITKTSSSLPYPLRRIRRSPAVDSRIRGVLIVEDNRINQWITRRGLENMGVVVDVAEDGVECLQKLRSSDRYIESDSDDDDEDEGEGGGAPITLNSPTCSAVSSQPESKFSVSVILMDIEMPVLDGLKCTKTIRDLERAGKITGGRIPIIAVSANAKPEQINEALAAGCDEVMTKPYHLVDLMERIKQLVSSAT</sequence>
<dbReference type="CDD" id="cd00130">
    <property type="entry name" value="PAS"/>
    <property type="match status" value="1"/>
</dbReference>
<dbReference type="Proteomes" id="UP001301958">
    <property type="component" value="Unassembled WGS sequence"/>
</dbReference>
<feature type="modified residue" description="4-aspartylphosphate" evidence="2">
    <location>
        <position position="1358"/>
    </location>
</feature>
<dbReference type="Pfam" id="PF02518">
    <property type="entry name" value="HATPase_c"/>
    <property type="match status" value="1"/>
</dbReference>
<dbReference type="Pfam" id="PF26131">
    <property type="entry name" value="PAS-like"/>
    <property type="match status" value="1"/>
</dbReference>
<dbReference type="Gene3D" id="1.10.287.130">
    <property type="match status" value="1"/>
</dbReference>
<dbReference type="Pfam" id="PF13426">
    <property type="entry name" value="PAS_9"/>
    <property type="match status" value="1"/>
</dbReference>
<dbReference type="InterPro" id="IPR005467">
    <property type="entry name" value="His_kinase_dom"/>
</dbReference>
<evidence type="ECO:0000256" key="2">
    <source>
        <dbReference type="PROSITE-ProRule" id="PRU00169"/>
    </source>
</evidence>
<protein>
    <recommendedName>
        <fullName evidence="8">Signal transduction histidine-protein kinase</fullName>
    </recommendedName>
</protein>
<reference evidence="6" key="2">
    <citation type="submission" date="2023-05" db="EMBL/GenBank/DDBJ databases">
        <authorList>
            <consortium name="Lawrence Berkeley National Laboratory"/>
            <person name="Steindorff A."/>
            <person name="Hensen N."/>
            <person name="Bonometti L."/>
            <person name="Westerberg I."/>
            <person name="Brannstrom I.O."/>
            <person name="Guillou S."/>
            <person name="Cros-Aarteil S."/>
            <person name="Calhoun S."/>
            <person name="Haridas S."/>
            <person name="Kuo A."/>
            <person name="Mondo S."/>
            <person name="Pangilinan J."/>
            <person name="Riley R."/>
            <person name="Labutti K."/>
            <person name="Andreopoulos B."/>
            <person name="Lipzen A."/>
            <person name="Chen C."/>
            <person name="Yanf M."/>
            <person name="Daum C."/>
            <person name="Ng V."/>
            <person name="Clum A."/>
            <person name="Ohm R."/>
            <person name="Martin F."/>
            <person name="Silar P."/>
            <person name="Natvig D."/>
            <person name="Lalanne C."/>
            <person name="Gautier V."/>
            <person name="Ament-Velasquez S.L."/>
            <person name="Kruys A."/>
            <person name="Hutchinson M.I."/>
            <person name="Powell A.J."/>
            <person name="Barry K."/>
            <person name="Miller A.N."/>
            <person name="Grigoriev I.V."/>
            <person name="Debuchy R."/>
            <person name="Gladieux P."/>
            <person name="Thoren M.H."/>
            <person name="Johannesson H."/>
        </authorList>
    </citation>
    <scope>NUCLEOTIDE SEQUENCE</scope>
    <source>
        <strain evidence="6">CBS 990.96</strain>
    </source>
</reference>
<dbReference type="InterPro" id="IPR050956">
    <property type="entry name" value="2C_system_His_kinase"/>
</dbReference>
<dbReference type="GO" id="GO:0000155">
    <property type="term" value="F:phosphorelay sensor kinase activity"/>
    <property type="evidence" value="ECO:0007669"/>
    <property type="project" value="InterPro"/>
</dbReference>
<dbReference type="InterPro" id="IPR036097">
    <property type="entry name" value="HisK_dim/P_sf"/>
</dbReference>
<dbReference type="SMART" id="SM00387">
    <property type="entry name" value="HATPase_c"/>
    <property type="match status" value="1"/>
</dbReference>
<evidence type="ECO:0000313" key="7">
    <source>
        <dbReference type="Proteomes" id="UP001301958"/>
    </source>
</evidence>
<reference evidence="6" key="1">
    <citation type="journal article" date="2023" name="Mol. Phylogenet. Evol.">
        <title>Genome-scale phylogeny and comparative genomics of the fungal order Sordariales.</title>
        <authorList>
            <person name="Hensen N."/>
            <person name="Bonometti L."/>
            <person name="Westerberg I."/>
            <person name="Brannstrom I.O."/>
            <person name="Guillou S."/>
            <person name="Cros-Aarteil S."/>
            <person name="Calhoun S."/>
            <person name="Haridas S."/>
            <person name="Kuo A."/>
            <person name="Mondo S."/>
            <person name="Pangilinan J."/>
            <person name="Riley R."/>
            <person name="LaButti K."/>
            <person name="Andreopoulos B."/>
            <person name="Lipzen A."/>
            <person name="Chen C."/>
            <person name="Yan M."/>
            <person name="Daum C."/>
            <person name="Ng V."/>
            <person name="Clum A."/>
            <person name="Steindorff A."/>
            <person name="Ohm R.A."/>
            <person name="Martin F."/>
            <person name="Silar P."/>
            <person name="Natvig D.O."/>
            <person name="Lalanne C."/>
            <person name="Gautier V."/>
            <person name="Ament-Velasquez S.L."/>
            <person name="Kruys A."/>
            <person name="Hutchinson M.I."/>
            <person name="Powell A.J."/>
            <person name="Barry K."/>
            <person name="Miller A.N."/>
            <person name="Grigoriev I.V."/>
            <person name="Debuchy R."/>
            <person name="Gladieux P."/>
            <person name="Hiltunen Thoren M."/>
            <person name="Johannesson H."/>
        </authorList>
    </citation>
    <scope>NUCLEOTIDE SEQUENCE</scope>
    <source>
        <strain evidence="6">CBS 990.96</strain>
    </source>
</reference>
<dbReference type="InterPro" id="IPR011006">
    <property type="entry name" value="CheY-like_superfamily"/>
</dbReference>
<dbReference type="SUPFAM" id="SSF47384">
    <property type="entry name" value="Homodimeric domain of signal transducing histidine kinase"/>
    <property type="match status" value="1"/>
</dbReference>